<sequence>MQTIYDWVTVAIFAGLIVVFLQRSVGEGEPQDSILSYLPPAIGCAVSNWFGNKGVEEGDMVYQAIAALGILAVLAYTYYVIKPFQKHG</sequence>
<name>A0A6I4IZG1_9SPHN</name>
<accession>A0A6I4IZG1</accession>
<evidence type="ECO:0000313" key="3">
    <source>
        <dbReference type="Proteomes" id="UP000441389"/>
    </source>
</evidence>
<keyword evidence="1" id="KW-0812">Transmembrane</keyword>
<evidence type="ECO:0000256" key="1">
    <source>
        <dbReference type="SAM" id="Phobius"/>
    </source>
</evidence>
<dbReference type="EMBL" id="WQMS01000007">
    <property type="protein sequence ID" value="MVO77672.1"/>
    <property type="molecule type" value="Genomic_DNA"/>
</dbReference>
<dbReference type="AlphaFoldDB" id="A0A6I4IZG1"/>
<dbReference type="RefSeq" id="WP_157026636.1">
    <property type="nucleotide sequence ID" value="NZ_WQMS01000007.1"/>
</dbReference>
<feature type="transmembrane region" description="Helical" evidence="1">
    <location>
        <begin position="60"/>
        <end position="81"/>
    </location>
</feature>
<gene>
    <name evidence="2" type="ORF">GON01_06950</name>
</gene>
<dbReference type="NCBIfam" id="NF045607">
    <property type="entry name" value="exo_Victor_syst"/>
    <property type="match status" value="1"/>
</dbReference>
<proteinExistence type="predicted"/>
<protein>
    <submittedName>
        <fullName evidence="2">Uncharacterized protein</fullName>
    </submittedName>
</protein>
<comment type="caution">
    <text evidence="2">The sequence shown here is derived from an EMBL/GenBank/DDBJ whole genome shotgun (WGS) entry which is preliminary data.</text>
</comment>
<keyword evidence="3" id="KW-1185">Reference proteome</keyword>
<keyword evidence="1" id="KW-0472">Membrane</keyword>
<evidence type="ECO:0000313" key="2">
    <source>
        <dbReference type="EMBL" id="MVO77672.1"/>
    </source>
</evidence>
<dbReference type="InterPro" id="IPR054655">
    <property type="entry name" value="XrtV-like"/>
</dbReference>
<keyword evidence="1" id="KW-1133">Transmembrane helix</keyword>
<dbReference type="Proteomes" id="UP000441389">
    <property type="component" value="Unassembled WGS sequence"/>
</dbReference>
<reference evidence="2 3" key="1">
    <citation type="submission" date="2019-12" db="EMBL/GenBank/DDBJ databases">
        <authorList>
            <person name="Huq M.A."/>
        </authorList>
    </citation>
    <scope>NUCLEOTIDE SEQUENCE [LARGE SCALE GENOMIC DNA]</scope>
    <source>
        <strain evidence="2 3">MAH-20</strain>
    </source>
</reference>
<organism evidence="2 3">
    <name type="scientific">Sphingomonas horti</name>
    <dbReference type="NCBI Taxonomy" id="2682842"/>
    <lineage>
        <taxon>Bacteria</taxon>
        <taxon>Pseudomonadati</taxon>
        <taxon>Pseudomonadota</taxon>
        <taxon>Alphaproteobacteria</taxon>
        <taxon>Sphingomonadales</taxon>
        <taxon>Sphingomonadaceae</taxon>
        <taxon>Sphingomonas</taxon>
    </lineage>
</organism>